<proteinExistence type="predicted"/>
<reference evidence="1" key="2">
    <citation type="journal article" date="2015" name="Fish Shellfish Immunol.">
        <title>Early steps in the European eel (Anguilla anguilla)-Vibrio vulnificus interaction in the gills: Role of the RtxA13 toxin.</title>
        <authorList>
            <person name="Callol A."/>
            <person name="Pajuelo D."/>
            <person name="Ebbesson L."/>
            <person name="Teles M."/>
            <person name="MacKenzie S."/>
            <person name="Amaro C."/>
        </authorList>
    </citation>
    <scope>NUCLEOTIDE SEQUENCE</scope>
</reference>
<evidence type="ECO:0000313" key="1">
    <source>
        <dbReference type="EMBL" id="JAH91720.1"/>
    </source>
</evidence>
<organism evidence="1">
    <name type="scientific">Anguilla anguilla</name>
    <name type="common">European freshwater eel</name>
    <name type="synonym">Muraena anguilla</name>
    <dbReference type="NCBI Taxonomy" id="7936"/>
    <lineage>
        <taxon>Eukaryota</taxon>
        <taxon>Metazoa</taxon>
        <taxon>Chordata</taxon>
        <taxon>Craniata</taxon>
        <taxon>Vertebrata</taxon>
        <taxon>Euteleostomi</taxon>
        <taxon>Actinopterygii</taxon>
        <taxon>Neopterygii</taxon>
        <taxon>Teleostei</taxon>
        <taxon>Anguilliformes</taxon>
        <taxon>Anguillidae</taxon>
        <taxon>Anguilla</taxon>
    </lineage>
</organism>
<reference evidence="1" key="1">
    <citation type="submission" date="2014-11" db="EMBL/GenBank/DDBJ databases">
        <authorList>
            <person name="Amaro Gonzalez C."/>
        </authorList>
    </citation>
    <scope>NUCLEOTIDE SEQUENCE</scope>
</reference>
<dbReference type="AlphaFoldDB" id="A0A0E9WQ67"/>
<dbReference type="EMBL" id="GBXM01016857">
    <property type="protein sequence ID" value="JAH91720.1"/>
    <property type="molecule type" value="Transcribed_RNA"/>
</dbReference>
<name>A0A0E9WQ67_ANGAN</name>
<sequence length="38" mass="4379">MDLLRVKFTYCPDTDNLTSFVCILHITVYVLTSLESAR</sequence>
<protein>
    <submittedName>
        <fullName evidence="1">Uncharacterized protein</fullName>
    </submittedName>
</protein>
<accession>A0A0E9WQ67</accession>